<reference evidence="1 2" key="1">
    <citation type="journal article" date="2009" name="PLoS Genet.">
        <title>Genomic analysis of the basal lineage fungus Rhizopus oryzae reveals a whole-genome duplication.</title>
        <authorList>
            <person name="Ma L.-J."/>
            <person name="Ibrahim A.S."/>
            <person name="Skory C."/>
            <person name="Grabherr M.G."/>
            <person name="Burger G."/>
            <person name="Butler M."/>
            <person name="Elias M."/>
            <person name="Idnurm A."/>
            <person name="Lang B.F."/>
            <person name="Sone T."/>
            <person name="Abe A."/>
            <person name="Calvo S.E."/>
            <person name="Corrochano L.M."/>
            <person name="Engels R."/>
            <person name="Fu J."/>
            <person name="Hansberg W."/>
            <person name="Kim J.-M."/>
            <person name="Kodira C.D."/>
            <person name="Koehrsen M.J."/>
            <person name="Liu B."/>
            <person name="Miranda-Saavedra D."/>
            <person name="O'Leary S."/>
            <person name="Ortiz-Castellanos L."/>
            <person name="Poulter R."/>
            <person name="Rodriguez-Romero J."/>
            <person name="Ruiz-Herrera J."/>
            <person name="Shen Y.-Q."/>
            <person name="Zeng Q."/>
            <person name="Galagan J."/>
            <person name="Birren B.W."/>
            <person name="Cuomo C.A."/>
            <person name="Wickes B.L."/>
        </authorList>
    </citation>
    <scope>NUCLEOTIDE SEQUENCE [LARGE SCALE GENOMIC DNA]</scope>
    <source>
        <strain evidence="2">RA 99-880 / ATCC MYA-4621 / FGSC 9543 / NRRL 43880</strain>
    </source>
</reference>
<organism evidence="1 2">
    <name type="scientific">Rhizopus delemar (strain RA 99-880 / ATCC MYA-4621 / FGSC 9543 / NRRL 43880)</name>
    <name type="common">Mucormycosis agent</name>
    <name type="synonym">Rhizopus arrhizus var. delemar</name>
    <dbReference type="NCBI Taxonomy" id="246409"/>
    <lineage>
        <taxon>Eukaryota</taxon>
        <taxon>Fungi</taxon>
        <taxon>Fungi incertae sedis</taxon>
        <taxon>Mucoromycota</taxon>
        <taxon>Mucoromycotina</taxon>
        <taxon>Mucoromycetes</taxon>
        <taxon>Mucorales</taxon>
        <taxon>Mucorineae</taxon>
        <taxon>Rhizopodaceae</taxon>
        <taxon>Rhizopus</taxon>
    </lineage>
</organism>
<gene>
    <name evidence="1" type="ORF">RO3G_08341</name>
</gene>
<proteinExistence type="predicted"/>
<dbReference type="InParanoid" id="I1C5A6"/>
<keyword evidence="2" id="KW-1185">Reference proteome</keyword>
<name>I1C5A6_RHIO9</name>
<dbReference type="RefSeq" id="XP_067519032.1">
    <property type="nucleotide sequence ID" value="XM_067662931.1"/>
</dbReference>
<sequence>MPATSPVVSANSWTNFWRYPMPHYARAVLLRTFHSKLPCKPCLYPLGPTTFPDPFCPLCVGVNTDECFLWPCPLKRPLWLKSASRFFLQPTSLDYKHITLPVTSELKVLPQFFF</sequence>
<dbReference type="EMBL" id="CH476737">
    <property type="protein sequence ID" value="EIE83636.1"/>
    <property type="molecule type" value="Genomic_DNA"/>
</dbReference>
<accession>I1C5A6</accession>
<dbReference type="Proteomes" id="UP000009138">
    <property type="component" value="Unassembled WGS sequence"/>
</dbReference>
<evidence type="ECO:0000313" key="1">
    <source>
        <dbReference type="EMBL" id="EIE83636.1"/>
    </source>
</evidence>
<dbReference type="GeneID" id="93615312"/>
<dbReference type="AlphaFoldDB" id="I1C5A6"/>
<dbReference type="VEuPathDB" id="FungiDB:RO3G_08341"/>
<protein>
    <submittedName>
        <fullName evidence="1">Uncharacterized protein</fullName>
    </submittedName>
</protein>
<evidence type="ECO:0000313" key="2">
    <source>
        <dbReference type="Proteomes" id="UP000009138"/>
    </source>
</evidence>